<evidence type="ECO:0000313" key="4">
    <source>
        <dbReference type="Proteomes" id="UP000030624"/>
    </source>
</evidence>
<protein>
    <recommendedName>
        <fullName evidence="2">Alpha-(1-&gt;3)-arabinofuranosyltransferase N-terminal GT-C domain-containing protein</fullName>
    </recommendedName>
</protein>
<sequence>MLNPYTYIRTVVGHWGILLAYAILPLAIKYFLELLDKRDSRSIMKAVLITTIVAFNAHTFFMAFLVFSILFLFRVYREKSATGLIKPLAVFFTLFLALDTYWLIPLITAQRTTVLTHISTEDLAAFAPRIESFSALFTLASMHGFWRAGYLYAKDFLPFWWVFFVFILFLAVHGFVSCFRNERLWVYVRAFGLIWLAGLILATGIRSPFEGFFRFLFDHIPLMKGMRDTHKFVTMLALSYSFLGALGVAEIERGLEGLKKENGVKLRKAAIVILFVPLVYSFTFFNGFAGQIKPADFPKDWYEVNEFLNKDKDDFRVLFLPWHLYMDFHWVPNKDKRIANPAPLFFDKAVISAKNIEVSGIYRQIYSPSQLYIDQILSKRNGITNFGELVSILGVKYILLTKEVDYKSYFFLFNQSDLKLVLETENFYVFENKQFKGRIFSVAGTAYVRNWDELIKRSKMEDLTTRLYVIGSGEEENFETYRKLEYEKVSPVKYDIRDKPLKYVVFTEEYSKDWKLDGREPVKAYGVVNAYAVSDISESKEVVYERFYRVCLPSYIASLITFIGCAGYMLRGWKIARKGRVR</sequence>
<dbReference type="AlphaFoldDB" id="A0A0A7GF27"/>
<dbReference type="Pfam" id="PF11847">
    <property type="entry name" value="GT-C_AftD"/>
    <property type="match status" value="1"/>
</dbReference>
<reference evidence="3 4" key="1">
    <citation type="journal article" date="2015" name="Appl. Environ. Microbiol.">
        <title>The Geoglobus acetivorans genome: Fe(III) reduction, acetate utilization, autotrophic growth, and degradation of aromatic compounds in a hyperthermophilic archaeon.</title>
        <authorList>
            <person name="Mardanov A.V."/>
            <person name="Slododkina G.B."/>
            <person name="Slobodkin A.I."/>
            <person name="Beletsky A.V."/>
            <person name="Gavrilov S.N."/>
            <person name="Kublanov I.V."/>
            <person name="Bonch-Osmolovskaya E.A."/>
            <person name="Skryabin K.G."/>
            <person name="Ravin N.V."/>
        </authorList>
    </citation>
    <scope>NUCLEOTIDE SEQUENCE [LARGE SCALE GENOMIC DNA]</scope>
    <source>
        <strain evidence="3 4">SBH6</strain>
    </source>
</reference>
<feature type="transmembrane region" description="Helical" evidence="1">
    <location>
        <begin position="186"/>
        <end position="209"/>
    </location>
</feature>
<dbReference type="InterPro" id="IPR021798">
    <property type="entry name" value="AftD_N"/>
</dbReference>
<dbReference type="STRING" id="565033.GACE_0513"/>
<keyword evidence="1" id="KW-0472">Membrane</keyword>
<evidence type="ECO:0000256" key="1">
    <source>
        <dbReference type="SAM" id="Phobius"/>
    </source>
</evidence>
<feature type="transmembrane region" description="Helical" evidence="1">
    <location>
        <begin position="229"/>
        <end position="249"/>
    </location>
</feature>
<feature type="transmembrane region" description="Helical" evidence="1">
    <location>
        <begin position="12"/>
        <end position="32"/>
    </location>
</feature>
<organism evidence="3 4">
    <name type="scientific">Geoglobus acetivorans</name>
    <dbReference type="NCBI Taxonomy" id="565033"/>
    <lineage>
        <taxon>Archaea</taxon>
        <taxon>Methanobacteriati</taxon>
        <taxon>Methanobacteriota</taxon>
        <taxon>Archaeoglobi</taxon>
        <taxon>Archaeoglobales</taxon>
        <taxon>Archaeoglobaceae</taxon>
        <taxon>Geoglobus</taxon>
    </lineage>
</organism>
<gene>
    <name evidence="3" type="ORF">GACE_0513</name>
</gene>
<feature type="transmembrane region" description="Helical" evidence="1">
    <location>
        <begin position="159"/>
        <end position="179"/>
    </location>
</feature>
<dbReference type="GO" id="GO:0016740">
    <property type="term" value="F:transferase activity"/>
    <property type="evidence" value="ECO:0007669"/>
    <property type="project" value="InterPro"/>
</dbReference>
<dbReference type="eggNOG" id="arCOG07351">
    <property type="taxonomic scope" value="Archaea"/>
</dbReference>
<feature type="transmembrane region" description="Helical" evidence="1">
    <location>
        <begin position="53"/>
        <end position="76"/>
    </location>
</feature>
<dbReference type="KEGG" id="gac:GACE_0513"/>
<dbReference type="Proteomes" id="UP000030624">
    <property type="component" value="Chromosome"/>
</dbReference>
<evidence type="ECO:0000259" key="2">
    <source>
        <dbReference type="Pfam" id="PF11847"/>
    </source>
</evidence>
<feature type="domain" description="Alpha-(1-&gt;3)-arabinofuranosyltransferase N-terminal GT-C" evidence="2">
    <location>
        <begin position="21"/>
        <end position="336"/>
    </location>
</feature>
<proteinExistence type="predicted"/>
<feature type="transmembrane region" description="Helical" evidence="1">
    <location>
        <begin position="552"/>
        <end position="570"/>
    </location>
</feature>
<dbReference type="HOGENOM" id="CLU_468231_0_0_2"/>
<evidence type="ECO:0000313" key="3">
    <source>
        <dbReference type="EMBL" id="AIY89566.1"/>
    </source>
</evidence>
<keyword evidence="1" id="KW-1133">Transmembrane helix</keyword>
<accession>A0A0A7GF27</accession>
<feature type="transmembrane region" description="Helical" evidence="1">
    <location>
        <begin position="88"/>
        <end position="109"/>
    </location>
</feature>
<name>A0A0A7GF27_GEOAI</name>
<feature type="transmembrane region" description="Helical" evidence="1">
    <location>
        <begin position="269"/>
        <end position="289"/>
    </location>
</feature>
<dbReference type="EMBL" id="CP009552">
    <property type="protein sequence ID" value="AIY89566.1"/>
    <property type="molecule type" value="Genomic_DNA"/>
</dbReference>
<keyword evidence="1" id="KW-0812">Transmembrane</keyword>